<dbReference type="Proteomes" id="UP000192902">
    <property type="component" value="Chromosome"/>
</dbReference>
<name>A0A1W6BYS4_9BACT</name>
<organism evidence="1 2">
    <name type="scientific">Campylobacter cuniculorum DSM 23162 = LMG 24588</name>
    <dbReference type="NCBI Taxonomy" id="1121267"/>
    <lineage>
        <taxon>Bacteria</taxon>
        <taxon>Pseudomonadati</taxon>
        <taxon>Campylobacterota</taxon>
        <taxon>Epsilonproteobacteria</taxon>
        <taxon>Campylobacterales</taxon>
        <taxon>Campylobacteraceae</taxon>
        <taxon>Campylobacter</taxon>
    </lineage>
</organism>
<dbReference type="STRING" id="1121267.CCUN_1667"/>
<gene>
    <name evidence="1" type="ORF">CCUN_1667</name>
</gene>
<dbReference type="AlphaFoldDB" id="A0A1W6BYS4"/>
<protein>
    <submittedName>
        <fullName evidence="1">Uncharacterized protein</fullName>
    </submittedName>
</protein>
<accession>A0A1W6BYS4</accession>
<reference evidence="1 2" key="1">
    <citation type="submission" date="2017-04" db="EMBL/GenBank/DDBJ databases">
        <title>Complete genome sequence of the Campylobacter cuniculorum type strain LMG24588.</title>
        <authorList>
            <person name="Miller W.G."/>
            <person name="Yee E."/>
            <person name="Revez J."/>
            <person name="Bono J.L."/>
            <person name="Rossi M."/>
        </authorList>
    </citation>
    <scope>NUCLEOTIDE SEQUENCE [LARGE SCALE GENOMIC DNA]</scope>
    <source>
        <strain evidence="1 2">LMG 24588</strain>
    </source>
</reference>
<evidence type="ECO:0000313" key="2">
    <source>
        <dbReference type="Proteomes" id="UP000192902"/>
    </source>
</evidence>
<dbReference type="KEGG" id="ccun:CCUN_1667"/>
<proteinExistence type="predicted"/>
<sequence>MNFKSLFGLILVAKSRLILNDFCVIVCVKIKFFNEKIYKCFKNEAKFITNFCI</sequence>
<evidence type="ECO:0000313" key="1">
    <source>
        <dbReference type="EMBL" id="ARJ57246.1"/>
    </source>
</evidence>
<dbReference type="EMBL" id="CP020867">
    <property type="protein sequence ID" value="ARJ57246.1"/>
    <property type="molecule type" value="Genomic_DNA"/>
</dbReference>